<sequence length="804" mass="91807">MIYKNFPTFPADDQLIFDERDEKTPDNWIKRNPELIRLTGKHPFNGEPTPTNLYDEGYITSNATFYVRNHGHVPKLEWDTHTLEVTGLVDNPRTFTMDELAAFPKRQFPVTFPCAGHRRREVNLVKQSKGFSWGSAGVSTSIFGGLMLRDLLLACGVQVPTEEEDDWHVHFEGVEMLPNGLYATSISYRYAMDEYNEVLMSYEMNGVPLSPDHGYPIRLLIPGFIGGRMVKWVKKIFVSKVESDNWYHIYDNRVVPSHLEYEESVRDNWWQNPNYIINPININSAFAYPEHDEVVPVSQVSYKFRGYAMTGNGSKITRVELSLNDGKSWILANIEQQTPSPISKRYWAWALWSYELPLHKLLRCEEIIVRAWDSTLNTQPVNITWNLLGQMNNCYFRLKVNLEENSDNQMVYRFEHPCISEKEGWMVKQYGSQESVAPTVERAKSDKSYTPAEVGRHNQPNDCWVVVNKRVYDVTDFIKEHPGGADSIILNGGLDCTEDFMPVHSTNAHNILEKYYLGELNGDIEQVHVPQNEIDSAVALSTREYRQFSLVEKIQLNHNTILLRFKLPSSQHRLGLPVGKHVYLRANINGEEVVRAYTPNSLDEELGHVDLVIKVYYKNADPRFPEGGVMSQYLDTLKIGDTVGVKGPIGHFVYEGNGNYNVNNGKAKGHVEHIGMIAGGSGITPVLQVIKSVLRNPEDNTKLSLIFANRTPDDILLREELDNLAKRNPEQFKVWYTVEQEASADWKYSTGFVNLEMCQEHLPKAATDDFKSIVLLCGPPPMLKMACIPNLEKMGFKLESVITF</sequence>
<keyword evidence="12" id="KW-0479">Metal-binding</keyword>
<evidence type="ECO:0000256" key="16">
    <source>
        <dbReference type="ARBA" id="ARBA00023063"/>
    </source>
</evidence>
<dbReference type="OrthoDB" id="432685at2759"/>
<keyword evidence="15" id="KW-0408">Iron</keyword>
<comment type="cofactor">
    <cofactor evidence="2">
        <name>heme</name>
        <dbReference type="ChEBI" id="CHEBI:30413"/>
    </cofactor>
</comment>
<dbReference type="InterPro" id="IPR018506">
    <property type="entry name" value="Cyt_B5_heme-BS"/>
</dbReference>
<keyword evidence="10" id="KW-0349">Heme</keyword>
<dbReference type="GO" id="GO:0020037">
    <property type="term" value="F:heme binding"/>
    <property type="evidence" value="ECO:0007669"/>
    <property type="project" value="InterPro"/>
</dbReference>
<dbReference type="EMBL" id="MCFE01000010">
    <property type="protein sequence ID" value="ORY07232.1"/>
    <property type="molecule type" value="Genomic_DNA"/>
</dbReference>
<dbReference type="InterPro" id="IPR001709">
    <property type="entry name" value="Flavoprot_Pyr_Nucl_cyt_Rdtase"/>
</dbReference>
<keyword evidence="13" id="KW-0274">FAD</keyword>
<dbReference type="CDD" id="cd06183">
    <property type="entry name" value="cyt_b5_reduct_like"/>
    <property type="match status" value="1"/>
</dbReference>
<keyword evidence="21" id="KW-1185">Reference proteome</keyword>
<dbReference type="FunFam" id="3.40.50.80:FF:000025">
    <property type="entry name" value="Nitrate reductase [NADH]"/>
    <property type="match status" value="1"/>
</dbReference>
<dbReference type="SMART" id="SM01117">
    <property type="entry name" value="Cyt-b5"/>
    <property type="match status" value="1"/>
</dbReference>
<dbReference type="InterPro" id="IPR008335">
    <property type="entry name" value="Mopterin_OxRdtase_euk"/>
</dbReference>
<dbReference type="InterPro" id="IPR036374">
    <property type="entry name" value="OxRdtase_Mopterin-bd_sf"/>
</dbReference>
<comment type="catalytic activity">
    <reaction evidence="17">
        <text>nitrite + NADP(+) + H2O = nitrate + NADPH + H(+)</text>
        <dbReference type="Rhea" id="RHEA:19061"/>
        <dbReference type="ChEBI" id="CHEBI:15377"/>
        <dbReference type="ChEBI" id="CHEBI:15378"/>
        <dbReference type="ChEBI" id="CHEBI:16301"/>
        <dbReference type="ChEBI" id="CHEBI:17632"/>
        <dbReference type="ChEBI" id="CHEBI:57783"/>
        <dbReference type="ChEBI" id="CHEBI:58349"/>
        <dbReference type="EC" id="1.7.1.3"/>
    </reaction>
</comment>
<dbReference type="FunFam" id="2.40.30.10:FF:000021">
    <property type="entry name" value="NADH-cytochrome b5 reductase"/>
    <property type="match status" value="1"/>
</dbReference>
<comment type="cofactor">
    <cofactor evidence="1">
        <name>Mo-molybdopterin</name>
        <dbReference type="ChEBI" id="CHEBI:71302"/>
    </cofactor>
</comment>
<dbReference type="Pfam" id="PF03404">
    <property type="entry name" value="Mo-co_dimer"/>
    <property type="match status" value="1"/>
</dbReference>
<organism evidence="20 21">
    <name type="scientific">Basidiobolus meristosporus CBS 931.73</name>
    <dbReference type="NCBI Taxonomy" id="1314790"/>
    <lineage>
        <taxon>Eukaryota</taxon>
        <taxon>Fungi</taxon>
        <taxon>Fungi incertae sedis</taxon>
        <taxon>Zoopagomycota</taxon>
        <taxon>Entomophthoromycotina</taxon>
        <taxon>Basidiobolomycetes</taxon>
        <taxon>Basidiobolales</taxon>
        <taxon>Basidiobolaceae</taxon>
        <taxon>Basidiobolus</taxon>
    </lineage>
</organism>
<dbReference type="SUPFAM" id="SSF81296">
    <property type="entry name" value="E set domains"/>
    <property type="match status" value="1"/>
</dbReference>
<dbReference type="Proteomes" id="UP000193498">
    <property type="component" value="Unassembled WGS sequence"/>
</dbReference>
<dbReference type="GO" id="GO:0042128">
    <property type="term" value="P:nitrate assimilation"/>
    <property type="evidence" value="ECO:0007669"/>
    <property type="project" value="UniProtKB-KW"/>
</dbReference>
<dbReference type="Gene3D" id="3.90.420.10">
    <property type="entry name" value="Oxidoreductase, molybdopterin-binding domain"/>
    <property type="match status" value="1"/>
</dbReference>
<dbReference type="GO" id="GO:0043546">
    <property type="term" value="F:molybdopterin cofactor binding"/>
    <property type="evidence" value="ECO:0007669"/>
    <property type="project" value="TreeGrafter"/>
</dbReference>
<evidence type="ECO:0000313" key="21">
    <source>
        <dbReference type="Proteomes" id="UP000193498"/>
    </source>
</evidence>
<evidence type="ECO:0000256" key="4">
    <source>
        <dbReference type="ARBA" id="ARBA00003838"/>
    </source>
</evidence>
<keyword evidence="14" id="KW-0560">Oxidoreductase</keyword>
<dbReference type="PROSITE" id="PS51384">
    <property type="entry name" value="FAD_FR"/>
    <property type="match status" value="1"/>
</dbReference>
<dbReference type="Pfam" id="PF00175">
    <property type="entry name" value="NAD_binding_1"/>
    <property type="match status" value="1"/>
</dbReference>
<dbReference type="Pfam" id="PF00174">
    <property type="entry name" value="Oxidored_molyb"/>
    <property type="match status" value="1"/>
</dbReference>
<evidence type="ECO:0000256" key="9">
    <source>
        <dbReference type="ARBA" id="ARBA00022505"/>
    </source>
</evidence>
<dbReference type="InterPro" id="IPR039261">
    <property type="entry name" value="FNR_nucleotide-bd"/>
</dbReference>
<evidence type="ECO:0000256" key="3">
    <source>
        <dbReference type="ARBA" id="ARBA00001974"/>
    </source>
</evidence>
<dbReference type="PANTHER" id="PTHR19372:SF7">
    <property type="entry name" value="SULFITE OXIDASE, MITOCHONDRIAL"/>
    <property type="match status" value="1"/>
</dbReference>
<evidence type="ECO:0000256" key="8">
    <source>
        <dbReference type="ARBA" id="ARBA00015499"/>
    </source>
</evidence>
<dbReference type="PROSITE" id="PS00191">
    <property type="entry name" value="CYTOCHROME_B5_1"/>
    <property type="match status" value="1"/>
</dbReference>
<dbReference type="InterPro" id="IPR008333">
    <property type="entry name" value="Cbr1-like_FAD-bd_dom"/>
</dbReference>
<dbReference type="InterPro" id="IPR036400">
    <property type="entry name" value="Cyt_B5-like_heme/steroid_sf"/>
</dbReference>
<reference evidence="20 21" key="1">
    <citation type="submission" date="2016-07" db="EMBL/GenBank/DDBJ databases">
        <title>Pervasive Adenine N6-methylation of Active Genes in Fungi.</title>
        <authorList>
            <consortium name="DOE Joint Genome Institute"/>
            <person name="Mondo S.J."/>
            <person name="Dannebaum R.O."/>
            <person name="Kuo R.C."/>
            <person name="Labutti K."/>
            <person name="Haridas S."/>
            <person name="Kuo A."/>
            <person name="Salamov A."/>
            <person name="Ahrendt S.R."/>
            <person name="Lipzen A."/>
            <person name="Sullivan W."/>
            <person name="Andreopoulos W.B."/>
            <person name="Clum A."/>
            <person name="Lindquist E."/>
            <person name="Daum C."/>
            <person name="Ramamoorthy G.K."/>
            <person name="Gryganskyi A."/>
            <person name="Culley D."/>
            <person name="Magnuson J.K."/>
            <person name="James T.Y."/>
            <person name="O'Malley M.A."/>
            <person name="Stajich J.E."/>
            <person name="Spatafora J.W."/>
            <person name="Visel A."/>
            <person name="Grigoriev I.V."/>
        </authorList>
    </citation>
    <scope>NUCLEOTIDE SEQUENCE [LARGE SCALE GENOMIC DNA]</scope>
    <source>
        <strain evidence="20 21">CBS 931.73</strain>
    </source>
</reference>
<dbReference type="Gene3D" id="2.40.30.10">
    <property type="entry name" value="Translation factors"/>
    <property type="match status" value="1"/>
</dbReference>
<dbReference type="Gene3D" id="3.40.50.80">
    <property type="entry name" value="Nucleotide-binding domain of ferredoxin-NADP reductase (FNR) module"/>
    <property type="match status" value="1"/>
</dbReference>
<dbReference type="Pfam" id="PF00173">
    <property type="entry name" value="Cyt-b5"/>
    <property type="match status" value="1"/>
</dbReference>
<dbReference type="FunFam" id="3.90.420.10:FF:000003">
    <property type="entry name" value="Nitrate reductase"/>
    <property type="match status" value="1"/>
</dbReference>
<evidence type="ECO:0000256" key="5">
    <source>
        <dbReference type="ARBA" id="ARBA00006253"/>
    </source>
</evidence>
<protein>
    <recommendedName>
        <fullName evidence="8">Nitrate reductase [NADPH]</fullName>
        <ecNumber evidence="7">1.7.1.3</ecNumber>
    </recommendedName>
</protein>
<evidence type="ECO:0000256" key="6">
    <source>
        <dbReference type="ARBA" id="ARBA00011738"/>
    </source>
</evidence>
<accession>A0A1Y1ZAD1</accession>
<dbReference type="SUPFAM" id="SSF55856">
    <property type="entry name" value="Cytochrome b5-like heme/steroid binding domain"/>
    <property type="match status" value="1"/>
</dbReference>
<dbReference type="PROSITE" id="PS50255">
    <property type="entry name" value="CYTOCHROME_B5_2"/>
    <property type="match status" value="1"/>
</dbReference>
<feature type="domain" description="FAD-binding FR-type" evidence="19">
    <location>
        <begin position="543"/>
        <end position="655"/>
    </location>
</feature>
<keyword evidence="9" id="KW-0500">Molybdenum</keyword>
<dbReference type="GO" id="GO:0050464">
    <property type="term" value="F:nitrate reductase (NADPH) activity"/>
    <property type="evidence" value="ECO:0007669"/>
    <property type="project" value="UniProtKB-EC"/>
</dbReference>
<dbReference type="InterPro" id="IPR001433">
    <property type="entry name" value="OxRdtase_FAD/NAD-bd"/>
</dbReference>
<proteinExistence type="inferred from homology"/>
<evidence type="ECO:0000256" key="1">
    <source>
        <dbReference type="ARBA" id="ARBA00001924"/>
    </source>
</evidence>
<name>A0A1Y1ZAD1_9FUNG</name>
<keyword evidence="11" id="KW-0285">Flavoprotein</keyword>
<comment type="caution">
    <text evidence="20">The sequence shown here is derived from an EMBL/GenBank/DDBJ whole genome shotgun (WGS) entry which is preliminary data.</text>
</comment>
<dbReference type="Gene3D" id="3.10.120.10">
    <property type="entry name" value="Cytochrome b5-like heme/steroid binding domain"/>
    <property type="match status" value="1"/>
</dbReference>
<dbReference type="SUPFAM" id="SSF52343">
    <property type="entry name" value="Ferredoxin reductase-like, C-terminal NADP-linked domain"/>
    <property type="match status" value="1"/>
</dbReference>
<gene>
    <name evidence="20" type="ORF">K493DRAFT_332848</name>
</gene>
<dbReference type="GO" id="GO:0008482">
    <property type="term" value="F:sulfite oxidase activity"/>
    <property type="evidence" value="ECO:0007669"/>
    <property type="project" value="TreeGrafter"/>
</dbReference>
<dbReference type="PRINTS" id="PR00406">
    <property type="entry name" value="CYTB5RDTASE"/>
</dbReference>
<comment type="similarity">
    <text evidence="5">Belongs to the nitrate reductase family.</text>
</comment>
<dbReference type="STRING" id="1314790.A0A1Y1ZAD1"/>
<evidence type="ECO:0000256" key="12">
    <source>
        <dbReference type="ARBA" id="ARBA00022723"/>
    </source>
</evidence>
<dbReference type="Pfam" id="PF00970">
    <property type="entry name" value="FAD_binding_6"/>
    <property type="match status" value="1"/>
</dbReference>
<keyword evidence="16" id="KW-0534">Nitrate assimilation</keyword>
<dbReference type="PRINTS" id="PR00363">
    <property type="entry name" value="CYTOCHROMEB5"/>
</dbReference>
<evidence type="ECO:0000259" key="18">
    <source>
        <dbReference type="PROSITE" id="PS50255"/>
    </source>
</evidence>
<dbReference type="SUPFAM" id="SSF63380">
    <property type="entry name" value="Riboflavin synthase domain-like"/>
    <property type="match status" value="1"/>
</dbReference>
<dbReference type="FunFam" id="3.10.120.10:FF:000007">
    <property type="entry name" value="Sulfite oxidase, mitochondrial"/>
    <property type="match status" value="1"/>
</dbReference>
<evidence type="ECO:0000259" key="19">
    <source>
        <dbReference type="PROSITE" id="PS51384"/>
    </source>
</evidence>
<dbReference type="InterPro" id="IPR014756">
    <property type="entry name" value="Ig_E-set"/>
</dbReference>
<dbReference type="PRINTS" id="PR00407">
    <property type="entry name" value="EUMOPTERIN"/>
</dbReference>
<evidence type="ECO:0000256" key="14">
    <source>
        <dbReference type="ARBA" id="ARBA00023002"/>
    </source>
</evidence>
<evidence type="ECO:0000313" key="20">
    <source>
        <dbReference type="EMBL" id="ORY07232.1"/>
    </source>
</evidence>
<dbReference type="Gene3D" id="2.60.40.650">
    <property type="match status" value="1"/>
</dbReference>
<dbReference type="GO" id="GO:0006790">
    <property type="term" value="P:sulfur compound metabolic process"/>
    <property type="evidence" value="ECO:0007669"/>
    <property type="project" value="TreeGrafter"/>
</dbReference>
<dbReference type="InParanoid" id="A0A1Y1ZAD1"/>
<evidence type="ECO:0000256" key="17">
    <source>
        <dbReference type="ARBA" id="ARBA00049155"/>
    </source>
</evidence>
<evidence type="ECO:0000256" key="15">
    <source>
        <dbReference type="ARBA" id="ARBA00023004"/>
    </source>
</evidence>
<dbReference type="GO" id="GO:0030151">
    <property type="term" value="F:molybdenum ion binding"/>
    <property type="evidence" value="ECO:0007669"/>
    <property type="project" value="InterPro"/>
</dbReference>
<evidence type="ECO:0000256" key="2">
    <source>
        <dbReference type="ARBA" id="ARBA00001971"/>
    </source>
</evidence>
<dbReference type="InterPro" id="IPR001199">
    <property type="entry name" value="Cyt_B5-like_heme/steroid-bd"/>
</dbReference>
<comment type="subunit">
    <text evidence="6">Homodimer.</text>
</comment>
<evidence type="ECO:0000256" key="10">
    <source>
        <dbReference type="ARBA" id="ARBA00022617"/>
    </source>
</evidence>
<dbReference type="SUPFAM" id="SSF56524">
    <property type="entry name" value="Oxidoreductase molybdopterin-binding domain"/>
    <property type="match status" value="1"/>
</dbReference>
<dbReference type="PRINTS" id="PR00371">
    <property type="entry name" value="FPNCR"/>
</dbReference>
<evidence type="ECO:0000256" key="13">
    <source>
        <dbReference type="ARBA" id="ARBA00022827"/>
    </source>
</evidence>
<comment type="cofactor">
    <cofactor evidence="3">
        <name>FAD</name>
        <dbReference type="ChEBI" id="CHEBI:57692"/>
    </cofactor>
</comment>
<feature type="domain" description="Cytochrome b5 heme-binding" evidence="18">
    <location>
        <begin position="446"/>
        <end position="521"/>
    </location>
</feature>
<dbReference type="AlphaFoldDB" id="A0A1Y1ZAD1"/>
<dbReference type="InterPro" id="IPR017927">
    <property type="entry name" value="FAD-bd_FR_type"/>
</dbReference>
<dbReference type="PANTHER" id="PTHR19372">
    <property type="entry name" value="SULFITE REDUCTASE"/>
    <property type="match status" value="1"/>
</dbReference>
<evidence type="ECO:0000256" key="11">
    <source>
        <dbReference type="ARBA" id="ARBA00022630"/>
    </source>
</evidence>
<dbReference type="InterPro" id="IPR005066">
    <property type="entry name" value="MoCF_OxRdtse_dimer"/>
</dbReference>
<dbReference type="InterPro" id="IPR000572">
    <property type="entry name" value="OxRdtase_Mopterin-bd_dom"/>
</dbReference>
<dbReference type="EC" id="1.7.1.3" evidence="7"/>
<comment type="function">
    <text evidence="4">Nitrate reductase is a key enzyme involved in the first step of nitrate assimilation in plants, fungi and bacteria.</text>
</comment>
<evidence type="ECO:0000256" key="7">
    <source>
        <dbReference type="ARBA" id="ARBA00012673"/>
    </source>
</evidence>
<dbReference type="InterPro" id="IPR017938">
    <property type="entry name" value="Riboflavin_synthase-like_b-brl"/>
</dbReference>